<evidence type="ECO:0000313" key="2">
    <source>
        <dbReference type="EMBL" id="PIE63262.1"/>
    </source>
</evidence>
<organism evidence="2 3">
    <name type="scientific">Desulfobacter postgatei</name>
    <dbReference type="NCBI Taxonomy" id="2293"/>
    <lineage>
        <taxon>Bacteria</taxon>
        <taxon>Pseudomonadati</taxon>
        <taxon>Thermodesulfobacteriota</taxon>
        <taxon>Desulfobacteria</taxon>
        <taxon>Desulfobacterales</taxon>
        <taxon>Desulfobacteraceae</taxon>
        <taxon>Desulfobacter</taxon>
    </lineage>
</organism>
<dbReference type="Proteomes" id="UP000231203">
    <property type="component" value="Unassembled WGS sequence"/>
</dbReference>
<evidence type="ECO:0000313" key="3">
    <source>
        <dbReference type="Proteomes" id="UP000231203"/>
    </source>
</evidence>
<gene>
    <name evidence="2" type="ORF">CSA25_01060</name>
</gene>
<sequence>MQITITEFKAKCTEYVRTVSKTGGSIEITNRGRVVAVVSAPSQKSKKNLIFGSLKNTVIHITEDFDDPLGDDEWEAAKS</sequence>
<reference evidence="2 3" key="1">
    <citation type="submission" date="2017-10" db="EMBL/GenBank/DDBJ databases">
        <title>Novel microbial diversity and functional potential in the marine mammal oral microbiome.</title>
        <authorList>
            <person name="Dudek N.K."/>
            <person name="Sun C.L."/>
            <person name="Burstein D."/>
            <person name="Kantor R.S."/>
            <person name="Aliaga Goltsman D.S."/>
            <person name="Bik E.M."/>
            <person name="Thomas B.C."/>
            <person name="Banfield J.F."/>
            <person name="Relman D.A."/>
        </authorList>
    </citation>
    <scope>NUCLEOTIDE SEQUENCE [LARGE SCALE GENOMIC DNA]</scope>
    <source>
        <strain evidence="2">DOLJORAL78_47_202</strain>
    </source>
</reference>
<comment type="caution">
    <text evidence="2">The sequence shown here is derived from an EMBL/GenBank/DDBJ whole genome shotgun (WGS) entry which is preliminary data.</text>
</comment>
<dbReference type="InterPro" id="IPR036165">
    <property type="entry name" value="YefM-like_sf"/>
</dbReference>
<dbReference type="SUPFAM" id="SSF143120">
    <property type="entry name" value="YefM-like"/>
    <property type="match status" value="1"/>
</dbReference>
<comment type="similarity">
    <text evidence="1">Belongs to the phD/YefM antitoxin family.</text>
</comment>
<dbReference type="AlphaFoldDB" id="A0A2G6MTI2"/>
<evidence type="ECO:0000256" key="1">
    <source>
        <dbReference type="ARBA" id="ARBA00009981"/>
    </source>
</evidence>
<dbReference type="EMBL" id="PDTI01000011">
    <property type="protein sequence ID" value="PIE63262.1"/>
    <property type="molecule type" value="Genomic_DNA"/>
</dbReference>
<dbReference type="NCBIfam" id="TIGR01552">
    <property type="entry name" value="phd_fam"/>
    <property type="match status" value="1"/>
</dbReference>
<proteinExistence type="inferred from homology"/>
<accession>A0A2G6MTI2</accession>
<dbReference type="Gene3D" id="3.40.1620.10">
    <property type="entry name" value="YefM-like domain"/>
    <property type="match status" value="1"/>
</dbReference>
<name>A0A2G6MTI2_9BACT</name>
<protein>
    <submittedName>
        <fullName evidence="2">Type II toxin-antitoxin system prevent-host-death family antitoxin</fullName>
    </submittedName>
</protein>